<dbReference type="PIRSF" id="PIRSF001235">
    <property type="entry name" value="Amidase_carbamoylase"/>
    <property type="match status" value="1"/>
</dbReference>
<evidence type="ECO:0000256" key="6">
    <source>
        <dbReference type="ARBA" id="ARBA00023211"/>
    </source>
</evidence>
<sequence>MTIELALNKVLLENYNKALDLEGFSGERLANRLAAIARIGLTTDGGSCRLGYSREERQAKDLVCEWMCEVGLLVRTDAAGNCFGRLGGMKDDLPLILCGSHIDTVPNGGHFDGVLGVLLALEAVEMWKTTGFRPQRPYEIVIFSEEEGSRFNVGFVGSSAMTGALPDDGFAKLTDQEGRTFASAVEQAGLSLDRFPAARRDCSEIAAFVEVHIEQGPILENQGIPVGIVNGICGLVGLEMVVKGLAGHAGSTPMPCRRDALVAASRMVTAIAELPPLFSATAVATVGQLNVFPNGANVIPGEVRFSVDIRDIHAEALEKLAAQIVEVANQIALDCAVAFSWNQTLFLRPVPVSDELRTWQATAMRGLNLAPFELPSGAGHDAMLLGPHMPMAMFFVRSKGGISHNPLEFSSLNDCAVAARALSRFLKLVSASTSPI</sequence>
<dbReference type="EMBL" id="JAVIIP010000030">
    <property type="protein sequence ID" value="MDX8541887.1"/>
    <property type="molecule type" value="Genomic_DNA"/>
</dbReference>
<keyword evidence="5 8" id="KW-0378">Hydrolase</keyword>
<dbReference type="Gene3D" id="3.40.630.10">
    <property type="entry name" value="Zn peptidases"/>
    <property type="match status" value="1"/>
</dbReference>
<organism evidence="8 9">
    <name type="scientific">Mesorhizobium abyssinicae</name>
    <dbReference type="NCBI Taxonomy" id="1209958"/>
    <lineage>
        <taxon>Bacteria</taxon>
        <taxon>Pseudomonadati</taxon>
        <taxon>Pseudomonadota</taxon>
        <taxon>Alphaproteobacteria</taxon>
        <taxon>Hyphomicrobiales</taxon>
        <taxon>Phyllobacteriaceae</taxon>
        <taxon>Mesorhizobium</taxon>
    </lineage>
</organism>
<keyword evidence="4" id="KW-0479">Metal-binding</keyword>
<evidence type="ECO:0000256" key="4">
    <source>
        <dbReference type="ARBA" id="ARBA00022723"/>
    </source>
</evidence>
<feature type="domain" description="Peptidase M20 dimerisation" evidence="7">
    <location>
        <begin position="231"/>
        <end position="332"/>
    </location>
</feature>
<name>A0ABU5AX50_9HYPH</name>
<dbReference type="RefSeq" id="WP_320322109.1">
    <property type="nucleotide sequence ID" value="NZ_JAVIIP010000030.1"/>
</dbReference>
<dbReference type="InterPro" id="IPR011650">
    <property type="entry name" value="Peptidase_M20_dimer"/>
</dbReference>
<comment type="caution">
    <text evidence="8">The sequence shown here is derived from an EMBL/GenBank/DDBJ whole genome shotgun (WGS) entry which is preliminary data.</text>
</comment>
<dbReference type="Proteomes" id="UP001276564">
    <property type="component" value="Unassembled WGS sequence"/>
</dbReference>
<comment type="cofactor">
    <cofactor evidence="1">
        <name>Mn(2+)</name>
        <dbReference type="ChEBI" id="CHEBI:29035"/>
    </cofactor>
</comment>
<dbReference type="NCBIfam" id="TIGR01879">
    <property type="entry name" value="hydantase"/>
    <property type="match status" value="1"/>
</dbReference>
<dbReference type="SUPFAM" id="SSF53187">
    <property type="entry name" value="Zn-dependent exopeptidases"/>
    <property type="match status" value="1"/>
</dbReference>
<keyword evidence="6" id="KW-0464">Manganese</keyword>
<dbReference type="InterPro" id="IPR010158">
    <property type="entry name" value="Amidase_Cbmase"/>
</dbReference>
<comment type="subunit">
    <text evidence="3">Homodimer.</text>
</comment>
<protein>
    <submittedName>
        <fullName evidence="8">Zn-dependent hydrolase</fullName>
    </submittedName>
</protein>
<evidence type="ECO:0000259" key="7">
    <source>
        <dbReference type="Pfam" id="PF07687"/>
    </source>
</evidence>
<dbReference type="CDD" id="cd03884">
    <property type="entry name" value="M20_bAS"/>
    <property type="match status" value="1"/>
</dbReference>
<dbReference type="PANTHER" id="PTHR32494">
    <property type="entry name" value="ALLANTOATE DEIMINASE-RELATED"/>
    <property type="match status" value="1"/>
</dbReference>
<gene>
    <name evidence="8" type="ORF">RFM23_30245</name>
</gene>
<evidence type="ECO:0000313" key="8">
    <source>
        <dbReference type="EMBL" id="MDX8541887.1"/>
    </source>
</evidence>
<comment type="similarity">
    <text evidence="2">Belongs to the peptidase M20 family.</text>
</comment>
<accession>A0ABU5AX50</accession>
<evidence type="ECO:0000256" key="3">
    <source>
        <dbReference type="ARBA" id="ARBA00011738"/>
    </source>
</evidence>
<dbReference type="PANTHER" id="PTHR32494:SF19">
    <property type="entry name" value="ALLANTOATE DEIMINASE-RELATED"/>
    <property type="match status" value="1"/>
</dbReference>
<dbReference type="SUPFAM" id="SSF55031">
    <property type="entry name" value="Bacterial exopeptidase dimerisation domain"/>
    <property type="match status" value="1"/>
</dbReference>
<evidence type="ECO:0000256" key="5">
    <source>
        <dbReference type="ARBA" id="ARBA00022801"/>
    </source>
</evidence>
<dbReference type="Pfam" id="PF07687">
    <property type="entry name" value="M20_dimer"/>
    <property type="match status" value="1"/>
</dbReference>
<dbReference type="NCBIfam" id="NF006771">
    <property type="entry name" value="PRK09290.1-5"/>
    <property type="match status" value="1"/>
</dbReference>
<keyword evidence="9" id="KW-1185">Reference proteome</keyword>
<evidence type="ECO:0000313" key="9">
    <source>
        <dbReference type="Proteomes" id="UP001276564"/>
    </source>
</evidence>
<dbReference type="Gene3D" id="3.30.70.360">
    <property type="match status" value="1"/>
</dbReference>
<dbReference type="Pfam" id="PF01546">
    <property type="entry name" value="Peptidase_M20"/>
    <property type="match status" value="1"/>
</dbReference>
<evidence type="ECO:0000256" key="1">
    <source>
        <dbReference type="ARBA" id="ARBA00001936"/>
    </source>
</evidence>
<dbReference type="InterPro" id="IPR002933">
    <property type="entry name" value="Peptidase_M20"/>
</dbReference>
<evidence type="ECO:0000256" key="2">
    <source>
        <dbReference type="ARBA" id="ARBA00006153"/>
    </source>
</evidence>
<proteinExistence type="inferred from homology"/>
<dbReference type="GO" id="GO:0016787">
    <property type="term" value="F:hydrolase activity"/>
    <property type="evidence" value="ECO:0007669"/>
    <property type="project" value="UniProtKB-KW"/>
</dbReference>
<reference evidence="8 9" key="1">
    <citation type="submission" date="2023-08" db="EMBL/GenBank/DDBJ databases">
        <title>Implementing the SeqCode for naming new Mesorhizobium species isolated from Vachellia karroo root nodules.</title>
        <authorList>
            <person name="Van Lill M."/>
        </authorList>
    </citation>
    <scope>NUCLEOTIDE SEQUENCE [LARGE SCALE GENOMIC DNA]</scope>
    <source>
        <strain evidence="8 9">VK4B</strain>
    </source>
</reference>
<dbReference type="InterPro" id="IPR036264">
    <property type="entry name" value="Bact_exopeptidase_dim_dom"/>
</dbReference>